<dbReference type="RefSeq" id="WP_145075757.1">
    <property type="nucleotide sequence ID" value="NZ_CP036298.1"/>
</dbReference>
<proteinExistence type="inferred from homology"/>
<dbReference type="AlphaFoldDB" id="A0A518G3G7"/>
<keyword evidence="5 7" id="KW-1133">Transmembrane helix</keyword>
<dbReference type="GO" id="GO:0016020">
    <property type="term" value="C:membrane"/>
    <property type="evidence" value="ECO:0007669"/>
    <property type="project" value="TreeGrafter"/>
</dbReference>
<comment type="subcellular location">
    <subcellularLocation>
        <location evidence="1">Endomembrane system</location>
        <topology evidence="1">Multi-pass membrane protein</topology>
    </subcellularLocation>
</comment>
<keyword evidence="4 7" id="KW-0812">Transmembrane</keyword>
<feature type="transmembrane region" description="Helical" evidence="7">
    <location>
        <begin position="285"/>
        <end position="302"/>
    </location>
</feature>
<name>A0A518G3G7_9BACT</name>
<dbReference type="EMBL" id="CP036298">
    <property type="protein sequence ID" value="QDV23151.1"/>
    <property type="molecule type" value="Genomic_DNA"/>
</dbReference>
<feature type="transmembrane region" description="Helical" evidence="7">
    <location>
        <begin position="73"/>
        <end position="92"/>
    </location>
</feature>
<dbReference type="Pfam" id="PF07690">
    <property type="entry name" value="MFS_1"/>
    <property type="match status" value="1"/>
</dbReference>
<feature type="transmembrane region" description="Helical" evidence="7">
    <location>
        <begin position="7"/>
        <end position="25"/>
    </location>
</feature>
<feature type="transmembrane region" description="Helical" evidence="7">
    <location>
        <begin position="341"/>
        <end position="362"/>
    </location>
</feature>
<feature type="transmembrane region" description="Helical" evidence="7">
    <location>
        <begin position="308"/>
        <end position="329"/>
    </location>
</feature>
<dbReference type="InterPro" id="IPR020846">
    <property type="entry name" value="MFS_dom"/>
</dbReference>
<gene>
    <name evidence="9" type="primary">fucP</name>
    <name evidence="9" type="ORF">Q31a_14470</name>
</gene>
<dbReference type="PROSITE" id="PS50850">
    <property type="entry name" value="MFS"/>
    <property type="match status" value="1"/>
</dbReference>
<evidence type="ECO:0000313" key="10">
    <source>
        <dbReference type="Proteomes" id="UP000318017"/>
    </source>
</evidence>
<protein>
    <submittedName>
        <fullName evidence="9">L-fucose-proton symporter</fullName>
    </submittedName>
</protein>
<evidence type="ECO:0000256" key="2">
    <source>
        <dbReference type="ARBA" id="ARBA00008335"/>
    </source>
</evidence>
<feature type="transmembrane region" description="Helical" evidence="7">
    <location>
        <begin position="221"/>
        <end position="241"/>
    </location>
</feature>
<evidence type="ECO:0000256" key="5">
    <source>
        <dbReference type="ARBA" id="ARBA00022989"/>
    </source>
</evidence>
<accession>A0A518G3G7</accession>
<dbReference type="InterPro" id="IPR036259">
    <property type="entry name" value="MFS_trans_sf"/>
</dbReference>
<keyword evidence="3" id="KW-0813">Transport</keyword>
<organism evidence="9 10">
    <name type="scientific">Aureliella helgolandensis</name>
    <dbReference type="NCBI Taxonomy" id="2527968"/>
    <lineage>
        <taxon>Bacteria</taxon>
        <taxon>Pseudomonadati</taxon>
        <taxon>Planctomycetota</taxon>
        <taxon>Planctomycetia</taxon>
        <taxon>Pirellulales</taxon>
        <taxon>Pirellulaceae</taxon>
        <taxon>Aureliella</taxon>
    </lineage>
</organism>
<dbReference type="KEGG" id="ahel:Q31a_14470"/>
<evidence type="ECO:0000256" key="4">
    <source>
        <dbReference type="ARBA" id="ARBA00022692"/>
    </source>
</evidence>
<feature type="transmembrane region" description="Helical" evidence="7">
    <location>
        <begin position="368"/>
        <end position="389"/>
    </location>
</feature>
<evidence type="ECO:0000313" key="9">
    <source>
        <dbReference type="EMBL" id="QDV23151.1"/>
    </source>
</evidence>
<dbReference type="Gene3D" id="1.20.1250.20">
    <property type="entry name" value="MFS general substrate transporter like domains"/>
    <property type="match status" value="2"/>
</dbReference>
<feature type="transmembrane region" description="Helical" evidence="7">
    <location>
        <begin position="132"/>
        <end position="151"/>
    </location>
</feature>
<evidence type="ECO:0000256" key="6">
    <source>
        <dbReference type="ARBA" id="ARBA00023136"/>
    </source>
</evidence>
<feature type="domain" description="Major facilitator superfamily (MFS) profile" evidence="8">
    <location>
        <begin position="4"/>
        <end position="394"/>
    </location>
</feature>
<dbReference type="GO" id="GO:0022857">
    <property type="term" value="F:transmembrane transporter activity"/>
    <property type="evidence" value="ECO:0007669"/>
    <property type="project" value="InterPro"/>
</dbReference>
<dbReference type="OrthoDB" id="6395826at2"/>
<dbReference type="SUPFAM" id="SSF103473">
    <property type="entry name" value="MFS general substrate transporter"/>
    <property type="match status" value="1"/>
</dbReference>
<dbReference type="PANTHER" id="PTHR23514:SF3">
    <property type="entry name" value="BYPASS OF STOP CODON PROTEIN 6"/>
    <property type="match status" value="1"/>
</dbReference>
<dbReference type="Proteomes" id="UP000318017">
    <property type="component" value="Chromosome"/>
</dbReference>
<keyword evidence="10" id="KW-1185">Reference proteome</keyword>
<comment type="similarity">
    <text evidence="2">Belongs to the major facilitator superfamily.</text>
</comment>
<evidence type="ECO:0000256" key="7">
    <source>
        <dbReference type="SAM" id="Phobius"/>
    </source>
</evidence>
<feature type="transmembrane region" description="Helical" evidence="7">
    <location>
        <begin position="98"/>
        <end position="120"/>
    </location>
</feature>
<evidence type="ECO:0000256" key="3">
    <source>
        <dbReference type="ARBA" id="ARBA00022448"/>
    </source>
</evidence>
<sequence>MFASRKFLTAGGFFSFFIFGFMDNLKGPLLPEILRAETLNYSQGGTIVLSGYLGFIAATLLTGVMADWLGSRGVLLSAGLSLLLGVAALSFSGANFGAILASMGMIGFGLGAIEVGGNSLMVELYTVNRARYLNLLATCHGVGSLLVPLYAATLVTWEFSWQDIYGCSLGLVVILPTIFCLSQLSSHTPSEPDSKAPSGTAAGRWSWQETLRIGFSPRMGWYYVLLASYVAVELGLAAWLVEYLHQNRDMTVAHASLYLSGFFVMLMLGRLLGSFAVERIGYFRMVGLALGGGSLCIAAGLFGSDRWIGALPLSGFFLSIVFPTVTASVSKLYQQNIGSLLGLLFTAAGIGGALGSWSVGVIGNSQGLQAGMAVTLAYCLLGLLALYVLSRWRGDSPAAEPV</sequence>
<evidence type="ECO:0000259" key="8">
    <source>
        <dbReference type="PROSITE" id="PS50850"/>
    </source>
</evidence>
<dbReference type="InterPro" id="IPR051788">
    <property type="entry name" value="MFS_Transporter"/>
</dbReference>
<reference evidence="9 10" key="1">
    <citation type="submission" date="2019-02" db="EMBL/GenBank/DDBJ databases">
        <title>Deep-cultivation of Planctomycetes and their phenomic and genomic characterization uncovers novel biology.</title>
        <authorList>
            <person name="Wiegand S."/>
            <person name="Jogler M."/>
            <person name="Boedeker C."/>
            <person name="Pinto D."/>
            <person name="Vollmers J."/>
            <person name="Rivas-Marin E."/>
            <person name="Kohn T."/>
            <person name="Peeters S.H."/>
            <person name="Heuer A."/>
            <person name="Rast P."/>
            <person name="Oberbeckmann S."/>
            <person name="Bunk B."/>
            <person name="Jeske O."/>
            <person name="Meyerdierks A."/>
            <person name="Storesund J.E."/>
            <person name="Kallscheuer N."/>
            <person name="Luecker S."/>
            <person name="Lage O.M."/>
            <person name="Pohl T."/>
            <person name="Merkel B.J."/>
            <person name="Hornburger P."/>
            <person name="Mueller R.-W."/>
            <person name="Bruemmer F."/>
            <person name="Labrenz M."/>
            <person name="Spormann A.M."/>
            <person name="Op den Camp H."/>
            <person name="Overmann J."/>
            <person name="Amann R."/>
            <person name="Jetten M.S.M."/>
            <person name="Mascher T."/>
            <person name="Medema M.H."/>
            <person name="Devos D.P."/>
            <person name="Kaster A.-K."/>
            <person name="Ovreas L."/>
            <person name="Rohde M."/>
            <person name="Galperin M.Y."/>
            <person name="Jogler C."/>
        </authorList>
    </citation>
    <scope>NUCLEOTIDE SEQUENCE [LARGE SCALE GENOMIC DNA]</scope>
    <source>
        <strain evidence="9 10">Q31a</strain>
    </source>
</reference>
<feature type="transmembrane region" description="Helical" evidence="7">
    <location>
        <begin position="253"/>
        <end position="273"/>
    </location>
</feature>
<feature type="transmembrane region" description="Helical" evidence="7">
    <location>
        <begin position="45"/>
        <end position="66"/>
    </location>
</feature>
<evidence type="ECO:0000256" key="1">
    <source>
        <dbReference type="ARBA" id="ARBA00004127"/>
    </source>
</evidence>
<dbReference type="InterPro" id="IPR011701">
    <property type="entry name" value="MFS"/>
</dbReference>
<keyword evidence="6 7" id="KW-0472">Membrane</keyword>
<dbReference type="PANTHER" id="PTHR23514">
    <property type="entry name" value="BYPASS OF STOP CODON PROTEIN 6"/>
    <property type="match status" value="1"/>
</dbReference>
<dbReference type="GO" id="GO:0012505">
    <property type="term" value="C:endomembrane system"/>
    <property type="evidence" value="ECO:0007669"/>
    <property type="project" value="UniProtKB-SubCell"/>
</dbReference>
<feature type="transmembrane region" description="Helical" evidence="7">
    <location>
        <begin position="163"/>
        <end position="181"/>
    </location>
</feature>